<feature type="region of interest" description="Disordered" evidence="7">
    <location>
        <begin position="466"/>
        <end position="485"/>
    </location>
</feature>
<keyword evidence="2" id="KW-0488">Methylation</keyword>
<evidence type="ECO:0000256" key="6">
    <source>
        <dbReference type="SAM" id="Coils"/>
    </source>
</evidence>
<dbReference type="FunFam" id="1.10.287.950:FF:000001">
    <property type="entry name" value="Methyl-accepting chemotaxis sensory transducer"/>
    <property type="match status" value="1"/>
</dbReference>
<dbReference type="Pfam" id="PF12729">
    <property type="entry name" value="4HB_MCP_1"/>
    <property type="match status" value="1"/>
</dbReference>
<dbReference type="GO" id="GO:0006935">
    <property type="term" value="P:chemotaxis"/>
    <property type="evidence" value="ECO:0007669"/>
    <property type="project" value="UniProtKB-KW"/>
</dbReference>
<evidence type="ECO:0000313" key="12">
    <source>
        <dbReference type="Proteomes" id="UP000198672"/>
    </source>
</evidence>
<evidence type="ECO:0000256" key="5">
    <source>
        <dbReference type="PROSITE-ProRule" id="PRU00284"/>
    </source>
</evidence>
<dbReference type="EMBL" id="FNOW01000001">
    <property type="protein sequence ID" value="SDX33277.1"/>
    <property type="molecule type" value="Genomic_DNA"/>
</dbReference>
<reference evidence="12" key="1">
    <citation type="submission" date="2016-10" db="EMBL/GenBank/DDBJ databases">
        <authorList>
            <person name="Varghese N."/>
            <person name="Submissions S."/>
        </authorList>
    </citation>
    <scope>NUCLEOTIDE SEQUENCE [LARGE SCALE GENOMIC DNA]</scope>
    <source>
        <strain evidence="12">DSM 173</strain>
    </source>
</reference>
<evidence type="ECO:0000256" key="4">
    <source>
        <dbReference type="ARBA" id="ARBA00029447"/>
    </source>
</evidence>
<dbReference type="InterPro" id="IPR003660">
    <property type="entry name" value="HAMP_dom"/>
</dbReference>
<dbReference type="OrthoDB" id="9781845at2"/>
<feature type="transmembrane region" description="Helical" evidence="8">
    <location>
        <begin position="190"/>
        <end position="209"/>
    </location>
</feature>
<feature type="transmembrane region" description="Helical" evidence="8">
    <location>
        <begin position="12"/>
        <end position="30"/>
    </location>
</feature>
<protein>
    <submittedName>
        <fullName evidence="11">Methyl-accepting chemotaxis protein</fullName>
    </submittedName>
</protein>
<comment type="subcellular location">
    <subcellularLocation>
        <location evidence="1">Membrane</location>
    </subcellularLocation>
</comment>
<name>A0A1H3AUD9_ALLWA</name>
<dbReference type="Proteomes" id="UP000198672">
    <property type="component" value="Unassembled WGS sequence"/>
</dbReference>
<keyword evidence="12" id="KW-1185">Reference proteome</keyword>
<keyword evidence="6" id="KW-0175">Coiled coil</keyword>
<evidence type="ECO:0000259" key="10">
    <source>
        <dbReference type="PROSITE" id="PS50885"/>
    </source>
</evidence>
<comment type="similarity">
    <text evidence="4">Belongs to the methyl-accepting chemotaxis (MCP) protein family.</text>
</comment>
<dbReference type="Gene3D" id="1.10.287.950">
    <property type="entry name" value="Methyl-accepting chemotaxis protein"/>
    <property type="match status" value="1"/>
</dbReference>
<dbReference type="AlphaFoldDB" id="A0A1H3AUD9"/>
<evidence type="ECO:0000256" key="3">
    <source>
        <dbReference type="ARBA" id="ARBA00023224"/>
    </source>
</evidence>
<feature type="compositionally biased region" description="Low complexity" evidence="7">
    <location>
        <begin position="709"/>
        <end position="724"/>
    </location>
</feature>
<keyword evidence="8" id="KW-1133">Transmembrane helix</keyword>
<proteinExistence type="inferred from homology"/>
<feature type="coiled-coil region" evidence="6">
    <location>
        <begin position="652"/>
        <end position="679"/>
    </location>
</feature>
<dbReference type="GO" id="GO:0005886">
    <property type="term" value="C:plasma membrane"/>
    <property type="evidence" value="ECO:0007669"/>
    <property type="project" value="TreeGrafter"/>
</dbReference>
<evidence type="ECO:0000259" key="9">
    <source>
        <dbReference type="PROSITE" id="PS50111"/>
    </source>
</evidence>
<dbReference type="CDD" id="cd19411">
    <property type="entry name" value="MCP2201-like_sensor"/>
    <property type="match status" value="1"/>
</dbReference>
<sequence>MGNLKVSTRLGLGFGAVLVLLGVVALIGVLRINQINTAIHTVVEDNFPKTVQANHIIDNLGIIARAMRNMLILDDVNSIRAEVERVEQARVAILNAINELEKTIRSPQGIERLTAVKDARTAYIALQTNFITLISEGRQSEAKALLLGSVRERQIAYFKVVNALIDFQVELMNKNGDQAGKTADAATWQLVLLTLLALLMGIGVGFWIARSLLRQLGGEPDYAAAMVLAVASGDLGHTIKTESGDQTSLLASLKTMQETLKQLVGEIATIVQAANRGDFSRRIDLNGKQGFGKDIGTGLNQLAEVTEIGLKDVTRVANALAAGDLSQAITRDYPGLFGETKNGVNGTVKALTNVVDEIRRIVDAANRGDFSIKLDLNSKQGFARDIGQLLNQLSDTTETGLKDVMRVSQALADGDLTQTITKDYPGLFGETKAGVNATVNNLKDLVFRIREAVDTINTASGEIATGNQDLSQRTEEQASSLEETASSMEELTSTVKQNADNARQANQLAISAADVAVKGGAVVGASVQTMADISESSKKIADIIGVIDGIAFQTNILALNAAVEAARAGEQGRGFAVVAAEVRSLAQRSANAAKEIKTLITDSVSKVDSGTAQVNEAGMRMTEIVESINRVTSIMAEISAASVEQSTGIEQVNQAITQMDEVTQQNAALVEEAAAAAEALEDQARTLAGVVSVFKVGSEGAGVGTARLPARAAAPAHKSSSGAKSSHKPTSQQRPKSGSAKPPLPATDNDEWAEF</sequence>
<dbReference type="PANTHER" id="PTHR43531:SF14">
    <property type="entry name" value="METHYL-ACCEPTING CHEMOTAXIS PROTEIN I-RELATED"/>
    <property type="match status" value="1"/>
</dbReference>
<dbReference type="SUPFAM" id="SSF58104">
    <property type="entry name" value="Methyl-accepting chemotaxis protein (MCP) signaling domain"/>
    <property type="match status" value="1"/>
</dbReference>
<dbReference type="PROSITE" id="PS50885">
    <property type="entry name" value="HAMP"/>
    <property type="match status" value="2"/>
</dbReference>
<dbReference type="RefSeq" id="WP_091331469.1">
    <property type="nucleotide sequence ID" value="NZ_FNOW01000001.1"/>
</dbReference>
<dbReference type="CDD" id="cd11386">
    <property type="entry name" value="MCP_signal"/>
    <property type="match status" value="1"/>
</dbReference>
<keyword evidence="3 5" id="KW-0807">Transducer</keyword>
<accession>A0A1H3AUD9</accession>
<dbReference type="GO" id="GO:0004888">
    <property type="term" value="F:transmembrane signaling receptor activity"/>
    <property type="evidence" value="ECO:0007669"/>
    <property type="project" value="TreeGrafter"/>
</dbReference>
<dbReference type="Pfam" id="PF00015">
    <property type="entry name" value="MCPsignal"/>
    <property type="match status" value="1"/>
</dbReference>
<dbReference type="PROSITE" id="PS50111">
    <property type="entry name" value="CHEMOTAXIS_TRANSDUC_2"/>
    <property type="match status" value="1"/>
</dbReference>
<feature type="domain" description="Methyl-accepting transducer" evidence="9">
    <location>
        <begin position="452"/>
        <end position="681"/>
    </location>
</feature>
<dbReference type="InterPro" id="IPR004089">
    <property type="entry name" value="MCPsignal_dom"/>
</dbReference>
<feature type="domain" description="HAMP" evidence="10">
    <location>
        <begin position="310"/>
        <end position="356"/>
    </location>
</feature>
<feature type="region of interest" description="Disordered" evidence="7">
    <location>
        <begin position="709"/>
        <end position="755"/>
    </location>
</feature>
<dbReference type="InterPro" id="IPR051310">
    <property type="entry name" value="MCP_chemotaxis"/>
</dbReference>
<dbReference type="InterPro" id="IPR024478">
    <property type="entry name" value="HlyB_4HB_MCP"/>
</dbReference>
<dbReference type="InterPro" id="IPR047347">
    <property type="entry name" value="YvaQ-like_sensor"/>
</dbReference>
<dbReference type="STRING" id="61595.SAMN05421644_101119"/>
<dbReference type="PANTHER" id="PTHR43531">
    <property type="entry name" value="PROTEIN ICFG"/>
    <property type="match status" value="1"/>
</dbReference>
<dbReference type="Gene3D" id="1.20.120.1530">
    <property type="match status" value="1"/>
</dbReference>
<gene>
    <name evidence="11" type="ORF">SAMN05421644_101119</name>
</gene>
<evidence type="ECO:0000256" key="2">
    <source>
        <dbReference type="ARBA" id="ARBA00022481"/>
    </source>
</evidence>
<keyword evidence="8" id="KW-0472">Membrane</keyword>
<evidence type="ECO:0000313" key="11">
    <source>
        <dbReference type="EMBL" id="SDX33277.1"/>
    </source>
</evidence>
<evidence type="ECO:0000256" key="8">
    <source>
        <dbReference type="SAM" id="Phobius"/>
    </source>
</evidence>
<evidence type="ECO:0000256" key="1">
    <source>
        <dbReference type="ARBA" id="ARBA00004370"/>
    </source>
</evidence>
<dbReference type="SMART" id="SM00283">
    <property type="entry name" value="MA"/>
    <property type="match status" value="1"/>
</dbReference>
<keyword evidence="8" id="KW-0812">Transmembrane</keyword>
<evidence type="ECO:0000256" key="7">
    <source>
        <dbReference type="SAM" id="MobiDB-lite"/>
    </source>
</evidence>
<organism evidence="11 12">
    <name type="scientific">Allochromatium warmingii</name>
    <name type="common">Chromatium warmingii</name>
    <dbReference type="NCBI Taxonomy" id="61595"/>
    <lineage>
        <taxon>Bacteria</taxon>
        <taxon>Pseudomonadati</taxon>
        <taxon>Pseudomonadota</taxon>
        <taxon>Gammaproteobacteria</taxon>
        <taxon>Chromatiales</taxon>
        <taxon>Chromatiaceae</taxon>
        <taxon>Allochromatium</taxon>
    </lineage>
</organism>
<dbReference type="GO" id="GO:0007165">
    <property type="term" value="P:signal transduction"/>
    <property type="evidence" value="ECO:0007669"/>
    <property type="project" value="UniProtKB-KW"/>
</dbReference>
<feature type="domain" description="HAMP" evidence="10">
    <location>
        <begin position="401"/>
        <end position="447"/>
    </location>
</feature>